<keyword evidence="7" id="KW-1015">Disulfide bond</keyword>
<evidence type="ECO:0000256" key="4">
    <source>
        <dbReference type="ARBA" id="ARBA00022525"/>
    </source>
</evidence>
<dbReference type="PROSITE" id="PS00246">
    <property type="entry name" value="WNT1"/>
    <property type="match status" value="1"/>
</dbReference>
<keyword evidence="4" id="KW-0964">Secreted</keyword>
<evidence type="ECO:0000256" key="7">
    <source>
        <dbReference type="ARBA" id="ARBA00023157"/>
    </source>
</evidence>
<keyword evidence="11" id="KW-1185">Reference proteome</keyword>
<evidence type="ECO:0000256" key="3">
    <source>
        <dbReference type="ARBA" id="ARBA00022473"/>
    </source>
</evidence>
<dbReference type="PANTHER" id="PTHR12027">
    <property type="entry name" value="WNT RELATED"/>
    <property type="match status" value="1"/>
</dbReference>
<dbReference type="SMART" id="SM00097">
    <property type="entry name" value="WNT1"/>
    <property type="match status" value="1"/>
</dbReference>
<evidence type="ECO:0000256" key="1">
    <source>
        <dbReference type="ARBA" id="ARBA00004498"/>
    </source>
</evidence>
<proteinExistence type="inferred from homology"/>
<dbReference type="FunFam" id="3.30.2460.20:FF:000001">
    <property type="entry name" value="Wnt homolog"/>
    <property type="match status" value="1"/>
</dbReference>
<sequence>MYFLKLLAKKKKKARNYYQAMPTPSVLYQRSPFLTPASQGQGGTGSGVAWNESHHCRLLAGLVPDQFQLCRRNLEVMHSIVRAARQTKSVCQKTFADMRWNCSSIQRAPSFGPDLLKGTRESAFVYALAAAAVSHSIAQACTSGELPLCSCGSVPSEVPGPDFRWGGCGDNLRYGLQLGTAFADSPLKSSKLGTQGLKAMNLHNNAAGRQVLSDSLDTKCKCHGVSGSCSVKTCWKGLPNLDEIASDLKSKYLAAIRVTHRLIGPRKQLIPKEMDVRPVKETDLVYLINSPDYCMPNQQLGSLGTQDRQCNKTSVSSDSCNLMCCGRGYNTYTEEVVERCHCKYHWCCYVVCKKCRRKVERYVCK</sequence>
<keyword evidence="8" id="KW-0449">Lipoprotein</keyword>
<evidence type="ECO:0000256" key="6">
    <source>
        <dbReference type="ARBA" id="ARBA00022687"/>
    </source>
</evidence>
<keyword evidence="3 9" id="KW-0217">Developmental protein</keyword>
<evidence type="ECO:0000313" key="10">
    <source>
        <dbReference type="Ensembl" id="ENSBOBP00000001071.1"/>
    </source>
</evidence>
<dbReference type="Gene3D" id="3.30.2460.20">
    <property type="match status" value="1"/>
</dbReference>
<keyword evidence="6 9" id="KW-0879">Wnt signaling pathway</keyword>
<evidence type="ECO:0000256" key="5">
    <source>
        <dbReference type="ARBA" id="ARBA00022530"/>
    </source>
</evidence>
<reference evidence="10" key="2">
    <citation type="submission" date="2025-09" db="UniProtKB">
        <authorList>
            <consortium name="Ensembl"/>
        </authorList>
    </citation>
    <scope>IDENTIFICATION</scope>
</reference>
<dbReference type="Proteomes" id="UP000694567">
    <property type="component" value="Unplaced"/>
</dbReference>
<evidence type="ECO:0000256" key="2">
    <source>
        <dbReference type="ARBA" id="ARBA00005683"/>
    </source>
</evidence>
<dbReference type="GO" id="GO:0005125">
    <property type="term" value="F:cytokine activity"/>
    <property type="evidence" value="ECO:0007669"/>
    <property type="project" value="TreeGrafter"/>
</dbReference>
<dbReference type="AlphaFoldDB" id="A0A8C0EAE2"/>
<dbReference type="CDD" id="cd19343">
    <property type="entry name" value="Wnt_Wnt11"/>
    <property type="match status" value="1"/>
</dbReference>
<dbReference type="GO" id="GO:0005109">
    <property type="term" value="F:frizzled binding"/>
    <property type="evidence" value="ECO:0007669"/>
    <property type="project" value="TreeGrafter"/>
</dbReference>
<name>A0A8C0EAE2_BUBBB</name>
<dbReference type="PRINTS" id="PR01349">
    <property type="entry name" value="WNTPROTEIN"/>
</dbReference>
<dbReference type="InterPro" id="IPR043158">
    <property type="entry name" value="Wnt_C"/>
</dbReference>
<reference evidence="10" key="1">
    <citation type="submission" date="2025-08" db="UniProtKB">
        <authorList>
            <consortium name="Ensembl"/>
        </authorList>
    </citation>
    <scope>IDENTIFICATION</scope>
</reference>
<dbReference type="GO" id="GO:0030182">
    <property type="term" value="P:neuron differentiation"/>
    <property type="evidence" value="ECO:0007669"/>
    <property type="project" value="TreeGrafter"/>
</dbReference>
<dbReference type="Ensembl" id="ENSBOBT00000001094.1">
    <property type="protein sequence ID" value="ENSBOBP00000001071.1"/>
    <property type="gene ID" value="ENSBOBG00000000779.1"/>
</dbReference>
<comment type="function">
    <text evidence="9">Ligand for members of the frizzled family of seven transmembrane receptors.</text>
</comment>
<dbReference type="GO" id="GO:0060070">
    <property type="term" value="P:canonical Wnt signaling pathway"/>
    <property type="evidence" value="ECO:0007669"/>
    <property type="project" value="TreeGrafter"/>
</dbReference>
<protein>
    <recommendedName>
        <fullName evidence="9">Protein Wnt</fullName>
    </recommendedName>
</protein>
<dbReference type="InterPro" id="IPR018161">
    <property type="entry name" value="Wnt_CS"/>
</dbReference>
<evidence type="ECO:0000256" key="8">
    <source>
        <dbReference type="ARBA" id="ARBA00023288"/>
    </source>
</evidence>
<organism evidence="10 11">
    <name type="scientific">Bubo bubo</name>
    <name type="common">Eurasian eagle-owl</name>
    <name type="synonym">Strix bubo</name>
    <dbReference type="NCBI Taxonomy" id="30461"/>
    <lineage>
        <taxon>Eukaryota</taxon>
        <taxon>Metazoa</taxon>
        <taxon>Chordata</taxon>
        <taxon>Craniata</taxon>
        <taxon>Vertebrata</taxon>
        <taxon>Euteleostomi</taxon>
        <taxon>Archelosauria</taxon>
        <taxon>Archosauria</taxon>
        <taxon>Dinosauria</taxon>
        <taxon>Saurischia</taxon>
        <taxon>Theropoda</taxon>
        <taxon>Coelurosauria</taxon>
        <taxon>Aves</taxon>
        <taxon>Neognathae</taxon>
        <taxon>Neoaves</taxon>
        <taxon>Telluraves</taxon>
        <taxon>Strigiformes</taxon>
        <taxon>Strigidae</taxon>
        <taxon>Bubo</taxon>
    </lineage>
</organism>
<comment type="similarity">
    <text evidence="2 9">Belongs to the Wnt family.</text>
</comment>
<dbReference type="GO" id="GO:0045165">
    <property type="term" value="P:cell fate commitment"/>
    <property type="evidence" value="ECO:0007669"/>
    <property type="project" value="TreeGrafter"/>
</dbReference>
<dbReference type="GO" id="GO:0005615">
    <property type="term" value="C:extracellular space"/>
    <property type="evidence" value="ECO:0007669"/>
    <property type="project" value="TreeGrafter"/>
</dbReference>
<dbReference type="PANTHER" id="PTHR12027:SF34">
    <property type="entry name" value="PROTEIN WNT"/>
    <property type="match status" value="1"/>
</dbReference>
<accession>A0A8C0EAE2</accession>
<dbReference type="InterPro" id="IPR005817">
    <property type="entry name" value="Wnt"/>
</dbReference>
<comment type="subcellular location">
    <subcellularLocation>
        <location evidence="1 9">Secreted</location>
        <location evidence="1 9">Extracellular space</location>
        <location evidence="1 9">Extracellular matrix</location>
    </subcellularLocation>
</comment>
<evidence type="ECO:0000313" key="11">
    <source>
        <dbReference type="Proteomes" id="UP000694567"/>
    </source>
</evidence>
<evidence type="ECO:0000256" key="9">
    <source>
        <dbReference type="RuleBase" id="RU003500"/>
    </source>
</evidence>
<dbReference type="Pfam" id="PF00110">
    <property type="entry name" value="wnt"/>
    <property type="match status" value="1"/>
</dbReference>
<keyword evidence="5" id="KW-0272">Extracellular matrix</keyword>